<dbReference type="EMBL" id="CAJHJT010000023">
    <property type="protein sequence ID" value="CAD7001114.1"/>
    <property type="molecule type" value="Genomic_DNA"/>
</dbReference>
<evidence type="ECO:0000313" key="1">
    <source>
        <dbReference type="EMBL" id="CAD7001114.1"/>
    </source>
</evidence>
<reference evidence="1" key="1">
    <citation type="submission" date="2020-11" db="EMBL/GenBank/DDBJ databases">
        <authorList>
            <person name="Whitehead M."/>
        </authorList>
    </citation>
    <scope>NUCLEOTIDE SEQUENCE</scope>
    <source>
        <strain evidence="1">EGII</strain>
    </source>
</reference>
<protein>
    <submittedName>
        <fullName evidence="1">(Mediterranean fruit fly) hypothetical protein</fullName>
    </submittedName>
</protein>
<proteinExistence type="predicted"/>
<keyword evidence="2" id="KW-1185">Reference proteome</keyword>
<sequence>MHVPLAVFSRHNTTAAKCEKRYSRLECMSYPYSVVKLKGCDYNKINIEAGDGKVQQQKQNAGLSFQLTITEQQVATNPEKQLQQLNHRHFF</sequence>
<accession>A0A811UQX3</accession>
<organism evidence="1 2">
    <name type="scientific">Ceratitis capitata</name>
    <name type="common">Mediterranean fruit fly</name>
    <name type="synonym">Tephritis capitata</name>
    <dbReference type="NCBI Taxonomy" id="7213"/>
    <lineage>
        <taxon>Eukaryota</taxon>
        <taxon>Metazoa</taxon>
        <taxon>Ecdysozoa</taxon>
        <taxon>Arthropoda</taxon>
        <taxon>Hexapoda</taxon>
        <taxon>Insecta</taxon>
        <taxon>Pterygota</taxon>
        <taxon>Neoptera</taxon>
        <taxon>Endopterygota</taxon>
        <taxon>Diptera</taxon>
        <taxon>Brachycera</taxon>
        <taxon>Muscomorpha</taxon>
        <taxon>Tephritoidea</taxon>
        <taxon>Tephritidae</taxon>
        <taxon>Ceratitis</taxon>
        <taxon>Ceratitis</taxon>
    </lineage>
</organism>
<dbReference type="Proteomes" id="UP000606786">
    <property type="component" value="Unassembled WGS sequence"/>
</dbReference>
<evidence type="ECO:0000313" key="2">
    <source>
        <dbReference type="Proteomes" id="UP000606786"/>
    </source>
</evidence>
<name>A0A811UQX3_CERCA</name>
<dbReference type="AlphaFoldDB" id="A0A811UQX3"/>
<gene>
    <name evidence="1" type="ORF">CCAP1982_LOCUS9586</name>
</gene>
<comment type="caution">
    <text evidence="1">The sequence shown here is derived from an EMBL/GenBank/DDBJ whole genome shotgun (WGS) entry which is preliminary data.</text>
</comment>